<evidence type="ECO:0000259" key="2">
    <source>
        <dbReference type="PROSITE" id="PS51485"/>
    </source>
</evidence>
<dbReference type="InterPro" id="IPR003245">
    <property type="entry name" value="Phytocyanin_dom"/>
</dbReference>
<comment type="caution">
    <text evidence="3">The sequence shown here is derived from an EMBL/GenBank/DDBJ whole genome shotgun (WGS) entry which is preliminary data.</text>
</comment>
<feature type="domain" description="Phytocyanin" evidence="2">
    <location>
        <begin position="1"/>
        <end position="97"/>
    </location>
</feature>
<dbReference type="InterPro" id="IPR039391">
    <property type="entry name" value="Phytocyanin-like"/>
</dbReference>
<dbReference type="EMBL" id="SDRB02011664">
    <property type="protein sequence ID" value="THG00490.1"/>
    <property type="molecule type" value="Genomic_DNA"/>
</dbReference>
<evidence type="ECO:0000313" key="4">
    <source>
        <dbReference type="Proteomes" id="UP000306102"/>
    </source>
</evidence>
<keyword evidence="4" id="KW-1185">Reference proteome</keyword>
<dbReference type="Pfam" id="PF02298">
    <property type="entry name" value="Cu_bind_like"/>
    <property type="match status" value="1"/>
</dbReference>
<dbReference type="SUPFAM" id="SSF49503">
    <property type="entry name" value="Cupredoxins"/>
    <property type="match status" value="1"/>
</dbReference>
<organism evidence="3 4">
    <name type="scientific">Camellia sinensis var. sinensis</name>
    <name type="common">China tea</name>
    <dbReference type="NCBI Taxonomy" id="542762"/>
    <lineage>
        <taxon>Eukaryota</taxon>
        <taxon>Viridiplantae</taxon>
        <taxon>Streptophyta</taxon>
        <taxon>Embryophyta</taxon>
        <taxon>Tracheophyta</taxon>
        <taxon>Spermatophyta</taxon>
        <taxon>Magnoliopsida</taxon>
        <taxon>eudicotyledons</taxon>
        <taxon>Gunneridae</taxon>
        <taxon>Pentapetalae</taxon>
        <taxon>asterids</taxon>
        <taxon>Ericales</taxon>
        <taxon>Theaceae</taxon>
        <taxon>Camellia</taxon>
    </lineage>
</organism>
<proteinExistence type="predicted"/>
<evidence type="ECO:0000256" key="1">
    <source>
        <dbReference type="SAM" id="Phobius"/>
    </source>
</evidence>
<dbReference type="AlphaFoldDB" id="A0A4S4DCY3"/>
<dbReference type="PROSITE" id="PS51485">
    <property type="entry name" value="PHYTOCYANIN"/>
    <property type="match status" value="1"/>
</dbReference>
<accession>A0A4S4DCY3</accession>
<dbReference type="PANTHER" id="PTHR33021">
    <property type="entry name" value="BLUE COPPER PROTEIN"/>
    <property type="match status" value="1"/>
</dbReference>
<sequence>MVDDGFDGGGGDANLRSESATAASHGGRTNFVFDKRYYNVLEVNKTNYEKCNDQNFITNITRGGRDVFELKQVRPYYFLSSGGYCFHGMKLAINVEEYVLPPAAAPTINGGYMNNDSQIILTIVLGITLACALLMKLY</sequence>
<reference evidence="3 4" key="1">
    <citation type="journal article" date="2018" name="Proc. Natl. Acad. Sci. U.S.A.">
        <title>Draft genome sequence of Camellia sinensis var. sinensis provides insights into the evolution of the tea genome and tea quality.</title>
        <authorList>
            <person name="Wei C."/>
            <person name="Yang H."/>
            <person name="Wang S."/>
            <person name="Zhao J."/>
            <person name="Liu C."/>
            <person name="Gao L."/>
            <person name="Xia E."/>
            <person name="Lu Y."/>
            <person name="Tai Y."/>
            <person name="She G."/>
            <person name="Sun J."/>
            <person name="Cao H."/>
            <person name="Tong W."/>
            <person name="Gao Q."/>
            <person name="Li Y."/>
            <person name="Deng W."/>
            <person name="Jiang X."/>
            <person name="Wang W."/>
            <person name="Chen Q."/>
            <person name="Zhang S."/>
            <person name="Li H."/>
            <person name="Wu J."/>
            <person name="Wang P."/>
            <person name="Li P."/>
            <person name="Shi C."/>
            <person name="Zheng F."/>
            <person name="Jian J."/>
            <person name="Huang B."/>
            <person name="Shan D."/>
            <person name="Shi M."/>
            <person name="Fang C."/>
            <person name="Yue Y."/>
            <person name="Li F."/>
            <person name="Li D."/>
            <person name="Wei S."/>
            <person name="Han B."/>
            <person name="Jiang C."/>
            <person name="Yin Y."/>
            <person name="Xia T."/>
            <person name="Zhang Z."/>
            <person name="Bennetzen J.L."/>
            <person name="Zhao S."/>
            <person name="Wan X."/>
        </authorList>
    </citation>
    <scope>NUCLEOTIDE SEQUENCE [LARGE SCALE GENOMIC DNA]</scope>
    <source>
        <strain evidence="4">cv. Shuchazao</strain>
        <tissue evidence="3">Leaf</tissue>
    </source>
</reference>
<dbReference type="GO" id="GO:0005886">
    <property type="term" value="C:plasma membrane"/>
    <property type="evidence" value="ECO:0007669"/>
    <property type="project" value="TreeGrafter"/>
</dbReference>
<gene>
    <name evidence="3" type="ORF">TEA_003985</name>
</gene>
<keyword evidence="1" id="KW-0472">Membrane</keyword>
<evidence type="ECO:0000313" key="3">
    <source>
        <dbReference type="EMBL" id="THG00490.1"/>
    </source>
</evidence>
<dbReference type="InterPro" id="IPR008972">
    <property type="entry name" value="Cupredoxin"/>
</dbReference>
<dbReference type="PANTHER" id="PTHR33021:SF547">
    <property type="entry name" value="OS03G0758500 PROTEIN"/>
    <property type="match status" value="1"/>
</dbReference>
<keyword evidence="1" id="KW-0812">Transmembrane</keyword>
<protein>
    <recommendedName>
        <fullName evidence="2">Phytocyanin domain-containing protein</fullName>
    </recommendedName>
</protein>
<dbReference type="Proteomes" id="UP000306102">
    <property type="component" value="Unassembled WGS sequence"/>
</dbReference>
<feature type="transmembrane region" description="Helical" evidence="1">
    <location>
        <begin position="119"/>
        <end position="137"/>
    </location>
</feature>
<dbReference type="Gene3D" id="2.60.40.420">
    <property type="entry name" value="Cupredoxins - blue copper proteins"/>
    <property type="match status" value="1"/>
</dbReference>
<keyword evidence="1" id="KW-1133">Transmembrane helix</keyword>
<dbReference type="GO" id="GO:0009055">
    <property type="term" value="F:electron transfer activity"/>
    <property type="evidence" value="ECO:0007669"/>
    <property type="project" value="InterPro"/>
</dbReference>
<name>A0A4S4DCY3_CAMSN</name>